<dbReference type="InterPro" id="IPR036582">
    <property type="entry name" value="Mao_N_sf"/>
</dbReference>
<comment type="caution">
    <text evidence="6">The sequence shown here is derived from an EMBL/GenBank/DDBJ whole genome shotgun (WGS) entry which is preliminary data.</text>
</comment>
<dbReference type="Pfam" id="PF00188">
    <property type="entry name" value="CAP"/>
    <property type="match status" value="1"/>
</dbReference>
<feature type="domain" description="SCP" evidence="4">
    <location>
        <begin position="91"/>
        <end position="206"/>
    </location>
</feature>
<accession>A0ABT2U928</accession>
<dbReference type="PANTHER" id="PTHR46652">
    <property type="entry name" value="LEUCINE-RICH REPEAT AND IQ DOMAIN-CONTAINING PROTEIN 1-RELATED"/>
    <property type="match status" value="1"/>
</dbReference>
<dbReference type="InterPro" id="IPR050836">
    <property type="entry name" value="SDS22/Internalin_LRR"/>
</dbReference>
<evidence type="ECO:0000256" key="1">
    <source>
        <dbReference type="ARBA" id="ARBA00022614"/>
    </source>
</evidence>
<dbReference type="EMBL" id="JAOQIO010000007">
    <property type="protein sequence ID" value="MCU6791047.1"/>
    <property type="molecule type" value="Genomic_DNA"/>
</dbReference>
<dbReference type="Gene3D" id="3.30.457.10">
    <property type="entry name" value="Copper amine oxidase-like, N-terminal domain"/>
    <property type="match status" value="1"/>
</dbReference>
<evidence type="ECO:0000256" key="3">
    <source>
        <dbReference type="SAM" id="SignalP"/>
    </source>
</evidence>
<organism evidence="6 7">
    <name type="scientific">Paenibacillus baimaensis</name>
    <dbReference type="NCBI Taxonomy" id="2982185"/>
    <lineage>
        <taxon>Bacteria</taxon>
        <taxon>Bacillati</taxon>
        <taxon>Bacillota</taxon>
        <taxon>Bacilli</taxon>
        <taxon>Bacillales</taxon>
        <taxon>Paenibacillaceae</taxon>
        <taxon>Paenibacillus</taxon>
    </lineage>
</organism>
<dbReference type="Gene3D" id="3.40.33.10">
    <property type="entry name" value="CAP"/>
    <property type="match status" value="1"/>
</dbReference>
<dbReference type="Pfam" id="PF07833">
    <property type="entry name" value="Cu_amine_oxidN1"/>
    <property type="match status" value="1"/>
</dbReference>
<sequence>MQERIGSLRIWKKSAILSTAVFLSSITWAVHANAEGNTSPLVSGHNPEEIMSKWEQYRPKFNGNPFIEQPLLVPPYTTGRLNAEFIQDGVNMANYARYLAGLPDNLTADPALNDQAQHGAVLLSVRDKGLSHTPDKPSTMDDSFYKIGYKSTSSSNLYSGATQLYSTVIGYMSDSDMSNIDRLGHRRWILNPPLRYTGFGLASGNTTFSPMQVFDKSGTAAFSMPYIAWPSPGAFPTNAFKRGDAWSITLNPAQYKTPSADQVKVVLKRKGDGKVWTFDQKDRGIPSDPKSFANRNYFNVETSNFGIANCIIFRPALVGTIENNDEYEAQITGIQAINGAPATITYTVRFFDIPDKADQAAFLSEWSKPSDQKANLNPVAFQSADFEKMIRTILEKPQEPVTDWDLSRITALDIDYSTGDIAKDAGLLRKFTSMERLQMFHMKDADISFLSELRSLRDLTVRNQNLTINGIDALKQLPNLKILYLQGDVATSQLTALLDPMKSLQKLDIWNDSVTDLNFVPHMANLQRLSVGGKALRDISRLDKAPLLRELGLHSKAITDYSSVNRLGQLETLELNSSGLSELTWVSTLTHLKSMDITDNAVSNLLPLSSLTSLETLYASNNRIQNVAPLASLPNLSTLYLSSNGIKDISPFMTANMKWKYLNLNYNFLDVAPGSPPHKWLEAQSKKIVSYDKQQQLKLKSLRLADKPNASVSNSYMLVNEAIAKKVIAVYNDYSEKTLSEGVNWESSRPDTIDVEGDTLVAKKKGYAQIKIKADGFDQSISVTVLDKHNIDSYKANVLSDASLIKMNTMILLAVNSSSAYVQGEKKTLQAKPLIDNDSTLLPVRFVSENLGVQVTWDADTQTATLTGSGGSKITITVDSMQMKMNEAIVDLPVSAKIINGSTYLPLRVLCEALGKKVSFSDGVIIIGERDYEQDHALYDELIALYGTELR</sequence>
<dbReference type="CDD" id="cd05379">
    <property type="entry name" value="CAP_bacterial"/>
    <property type="match status" value="1"/>
</dbReference>
<dbReference type="InterPro" id="IPR032675">
    <property type="entry name" value="LRR_dom_sf"/>
</dbReference>
<dbReference type="InterPro" id="IPR014044">
    <property type="entry name" value="CAP_dom"/>
</dbReference>
<keyword evidence="2" id="KW-0677">Repeat</keyword>
<name>A0ABT2U928_9BACL</name>
<keyword evidence="7" id="KW-1185">Reference proteome</keyword>
<dbReference type="PANTHER" id="PTHR46652:SF3">
    <property type="entry name" value="LEUCINE-RICH REPEAT-CONTAINING PROTEIN 9"/>
    <property type="match status" value="1"/>
</dbReference>
<evidence type="ECO:0000259" key="4">
    <source>
        <dbReference type="Pfam" id="PF00188"/>
    </source>
</evidence>
<keyword evidence="1" id="KW-0433">Leucine-rich repeat</keyword>
<evidence type="ECO:0000256" key="2">
    <source>
        <dbReference type="ARBA" id="ARBA00022737"/>
    </source>
</evidence>
<dbReference type="SMART" id="SM00369">
    <property type="entry name" value="LRR_TYP"/>
    <property type="match status" value="3"/>
</dbReference>
<feature type="signal peptide" evidence="3">
    <location>
        <begin position="1"/>
        <end position="32"/>
    </location>
</feature>
<keyword evidence="3" id="KW-0732">Signal</keyword>
<dbReference type="SUPFAM" id="SSF55383">
    <property type="entry name" value="Copper amine oxidase, domain N"/>
    <property type="match status" value="1"/>
</dbReference>
<proteinExistence type="predicted"/>
<feature type="chain" id="PRO_5045681506" evidence="3">
    <location>
        <begin position="33"/>
        <end position="951"/>
    </location>
</feature>
<dbReference type="Proteomes" id="UP001652445">
    <property type="component" value="Unassembled WGS sequence"/>
</dbReference>
<reference evidence="6 7" key="1">
    <citation type="submission" date="2022-09" db="EMBL/GenBank/DDBJ databases">
        <authorList>
            <person name="Han X.L."/>
            <person name="Wang Q."/>
            <person name="Lu T."/>
        </authorList>
    </citation>
    <scope>NUCLEOTIDE SEQUENCE [LARGE SCALE GENOMIC DNA]</scope>
    <source>
        <strain evidence="6 7">WQ 127069</strain>
    </source>
</reference>
<dbReference type="SMART" id="SM00365">
    <property type="entry name" value="LRR_SD22"/>
    <property type="match status" value="3"/>
</dbReference>
<dbReference type="InterPro" id="IPR003591">
    <property type="entry name" value="Leu-rich_rpt_typical-subtyp"/>
</dbReference>
<dbReference type="Gene3D" id="2.60.40.1080">
    <property type="match status" value="1"/>
</dbReference>
<dbReference type="PROSITE" id="PS51450">
    <property type="entry name" value="LRR"/>
    <property type="match status" value="2"/>
</dbReference>
<evidence type="ECO:0000313" key="7">
    <source>
        <dbReference type="Proteomes" id="UP001652445"/>
    </source>
</evidence>
<evidence type="ECO:0000313" key="6">
    <source>
        <dbReference type="EMBL" id="MCU6791047.1"/>
    </source>
</evidence>
<evidence type="ECO:0000259" key="5">
    <source>
        <dbReference type="Pfam" id="PF07833"/>
    </source>
</evidence>
<dbReference type="InterPro" id="IPR001611">
    <property type="entry name" value="Leu-rich_rpt"/>
</dbReference>
<dbReference type="RefSeq" id="WP_262682611.1">
    <property type="nucleotide sequence ID" value="NZ_JAOQIO010000007.1"/>
</dbReference>
<feature type="domain" description="Copper amine oxidase-like N-terminal" evidence="5">
    <location>
        <begin position="822"/>
        <end position="922"/>
    </location>
</feature>
<dbReference type="SUPFAM" id="SSF52058">
    <property type="entry name" value="L domain-like"/>
    <property type="match status" value="1"/>
</dbReference>
<gene>
    <name evidence="6" type="ORF">OB236_02785</name>
</gene>
<dbReference type="InterPro" id="IPR012854">
    <property type="entry name" value="Cu_amine_oxidase-like_N"/>
</dbReference>
<dbReference type="InterPro" id="IPR025875">
    <property type="entry name" value="Leu-rich_rpt_4"/>
</dbReference>
<protein>
    <submittedName>
        <fullName evidence="6">Stalk domain-containing protein</fullName>
    </submittedName>
</protein>
<dbReference type="InterPro" id="IPR035940">
    <property type="entry name" value="CAP_sf"/>
</dbReference>
<dbReference type="Pfam" id="PF12799">
    <property type="entry name" value="LRR_4"/>
    <property type="match status" value="1"/>
</dbReference>
<dbReference type="Gene3D" id="3.80.10.10">
    <property type="entry name" value="Ribonuclease Inhibitor"/>
    <property type="match status" value="2"/>
</dbReference>